<sequence length="127" mass="13431">MSRVRAVIHVVLIALIASFLAVDSSAVCADGDTVSEARCGCCDTRIATYGVPDVSDAPAYDHAERGPPASALAVPDDFAVGRWSHGTLALPDGDTVQACTTLRLPHSACRERQGGRRASRSCNYDDR</sequence>
<dbReference type="Proteomes" id="UP001501319">
    <property type="component" value="Unassembled WGS sequence"/>
</dbReference>
<organism evidence="2 3">
    <name type="scientific">Kribbella alba</name>
    <dbReference type="NCBI Taxonomy" id="190197"/>
    <lineage>
        <taxon>Bacteria</taxon>
        <taxon>Bacillati</taxon>
        <taxon>Actinomycetota</taxon>
        <taxon>Actinomycetes</taxon>
        <taxon>Propionibacteriales</taxon>
        <taxon>Kribbellaceae</taxon>
        <taxon>Kribbella</taxon>
    </lineage>
</organism>
<keyword evidence="1" id="KW-0732">Signal</keyword>
<dbReference type="EMBL" id="BAAANE010000010">
    <property type="protein sequence ID" value="GAA1657063.1"/>
    <property type="molecule type" value="Genomic_DNA"/>
</dbReference>
<evidence type="ECO:0000313" key="2">
    <source>
        <dbReference type="EMBL" id="GAA1657063.1"/>
    </source>
</evidence>
<protein>
    <submittedName>
        <fullName evidence="2">Uncharacterized protein</fullName>
    </submittedName>
</protein>
<evidence type="ECO:0000256" key="1">
    <source>
        <dbReference type="SAM" id="SignalP"/>
    </source>
</evidence>
<feature type="chain" id="PRO_5047515475" evidence="1">
    <location>
        <begin position="30"/>
        <end position="127"/>
    </location>
</feature>
<evidence type="ECO:0000313" key="3">
    <source>
        <dbReference type="Proteomes" id="UP001501319"/>
    </source>
</evidence>
<gene>
    <name evidence="2" type="ORF">GCM10009744_57480</name>
</gene>
<comment type="caution">
    <text evidence="2">The sequence shown here is derived from an EMBL/GenBank/DDBJ whole genome shotgun (WGS) entry which is preliminary data.</text>
</comment>
<name>A0ABP4RLM0_9ACTN</name>
<accession>A0ABP4RLM0</accession>
<keyword evidence="3" id="KW-1185">Reference proteome</keyword>
<reference evidence="3" key="1">
    <citation type="journal article" date="2019" name="Int. J. Syst. Evol. Microbiol.">
        <title>The Global Catalogue of Microorganisms (GCM) 10K type strain sequencing project: providing services to taxonomists for standard genome sequencing and annotation.</title>
        <authorList>
            <consortium name="The Broad Institute Genomics Platform"/>
            <consortium name="The Broad Institute Genome Sequencing Center for Infectious Disease"/>
            <person name="Wu L."/>
            <person name="Ma J."/>
        </authorList>
    </citation>
    <scope>NUCLEOTIDE SEQUENCE [LARGE SCALE GENOMIC DNA]</scope>
    <source>
        <strain evidence="3">JCM 14306</strain>
    </source>
</reference>
<proteinExistence type="predicted"/>
<feature type="signal peptide" evidence="1">
    <location>
        <begin position="1"/>
        <end position="29"/>
    </location>
</feature>